<dbReference type="SMART" id="SM00487">
    <property type="entry name" value="DEXDc"/>
    <property type="match status" value="1"/>
</dbReference>
<evidence type="ECO:0000256" key="8">
    <source>
        <dbReference type="ARBA" id="ARBA00032348"/>
    </source>
</evidence>
<keyword evidence="7" id="KW-0067">ATP-binding</keyword>
<evidence type="ECO:0000259" key="12">
    <source>
        <dbReference type="PROSITE" id="PS51192"/>
    </source>
</evidence>
<dbReference type="InterPro" id="IPR014014">
    <property type="entry name" value="RNA_helicase_DEAD_Q_motif"/>
</dbReference>
<feature type="domain" description="B30.2/SPRY" evidence="11">
    <location>
        <begin position="69"/>
        <end position="250"/>
    </location>
</feature>
<keyword evidence="6" id="KW-0269">Exonuclease</keyword>
<dbReference type="SUPFAM" id="SSF49899">
    <property type="entry name" value="Concanavalin A-like lectins/glucanases"/>
    <property type="match status" value="1"/>
</dbReference>
<evidence type="ECO:0000259" key="13">
    <source>
        <dbReference type="PROSITE" id="PS51194"/>
    </source>
</evidence>
<dbReference type="CDD" id="cd18787">
    <property type="entry name" value="SF2_C_DEAD"/>
    <property type="match status" value="1"/>
</dbReference>
<comment type="similarity">
    <text evidence="1">Belongs to the DEAD box helicase family. DDX1 subfamily.</text>
</comment>
<evidence type="ECO:0000256" key="2">
    <source>
        <dbReference type="ARBA" id="ARBA00022722"/>
    </source>
</evidence>
<dbReference type="Pfam" id="PF00271">
    <property type="entry name" value="Helicase_C"/>
    <property type="match status" value="1"/>
</dbReference>
<proteinExistence type="inferred from homology"/>
<dbReference type="PhylomeDB" id="A0A0G4F4K4"/>
<feature type="region of interest" description="Disordered" evidence="10">
    <location>
        <begin position="453"/>
        <end position="489"/>
    </location>
</feature>
<dbReference type="PROSITE" id="PS50188">
    <property type="entry name" value="B302_SPRY"/>
    <property type="match status" value="1"/>
</dbReference>
<evidence type="ECO:0000256" key="1">
    <source>
        <dbReference type="ARBA" id="ARBA00008765"/>
    </source>
</evidence>
<feature type="short sequence motif" description="Q motif" evidence="9">
    <location>
        <begin position="2"/>
        <end position="30"/>
    </location>
</feature>
<dbReference type="PANTHER" id="PTHR47959">
    <property type="entry name" value="ATP-DEPENDENT RNA HELICASE RHLE-RELATED"/>
    <property type="match status" value="1"/>
</dbReference>
<evidence type="ECO:0000256" key="6">
    <source>
        <dbReference type="ARBA" id="ARBA00022839"/>
    </source>
</evidence>
<dbReference type="GO" id="GO:0005524">
    <property type="term" value="F:ATP binding"/>
    <property type="evidence" value="ECO:0007669"/>
    <property type="project" value="UniProtKB-KW"/>
</dbReference>
<dbReference type="Pfam" id="PF00270">
    <property type="entry name" value="DEAD"/>
    <property type="match status" value="2"/>
</dbReference>
<protein>
    <recommendedName>
        <fullName evidence="8">DEAD box protein 1</fullName>
    </recommendedName>
</protein>
<dbReference type="Gene3D" id="2.60.120.920">
    <property type="match status" value="1"/>
</dbReference>
<feature type="compositionally biased region" description="Basic and acidic residues" evidence="10">
    <location>
        <begin position="707"/>
        <end position="716"/>
    </location>
</feature>
<dbReference type="InterPro" id="IPR001870">
    <property type="entry name" value="B30.2/SPRY"/>
</dbReference>
<dbReference type="Pfam" id="PF00622">
    <property type="entry name" value="SPRY"/>
    <property type="match status" value="1"/>
</dbReference>
<feature type="domain" description="Helicase C-terminal" evidence="13">
    <location>
        <begin position="497"/>
        <end position="696"/>
    </location>
</feature>
<dbReference type="PANTHER" id="PTHR47959:SF1">
    <property type="entry name" value="ATP-DEPENDENT RNA HELICASE DBPA"/>
    <property type="match status" value="1"/>
</dbReference>
<dbReference type="InterPro" id="IPR027417">
    <property type="entry name" value="P-loop_NTPase"/>
</dbReference>
<accession>A0A0G4F4K4</accession>
<feature type="region of interest" description="Disordered" evidence="10">
    <location>
        <begin position="693"/>
        <end position="734"/>
    </location>
</feature>
<dbReference type="PROSITE" id="PS51192">
    <property type="entry name" value="HELICASE_ATP_BIND_1"/>
    <property type="match status" value="1"/>
</dbReference>
<dbReference type="InterPro" id="IPR043136">
    <property type="entry name" value="B30.2/SPRY_sf"/>
</dbReference>
<dbReference type="GO" id="GO:0004527">
    <property type="term" value="F:exonuclease activity"/>
    <property type="evidence" value="ECO:0007669"/>
    <property type="project" value="UniProtKB-KW"/>
</dbReference>
<evidence type="ECO:0000256" key="10">
    <source>
        <dbReference type="SAM" id="MobiDB-lite"/>
    </source>
</evidence>
<keyword evidence="2" id="KW-0540">Nuclease</keyword>
<dbReference type="GO" id="GO:0003676">
    <property type="term" value="F:nucleic acid binding"/>
    <property type="evidence" value="ECO:0007669"/>
    <property type="project" value="InterPro"/>
</dbReference>
<dbReference type="EMBL" id="CDMZ01000105">
    <property type="protein sequence ID" value="CEM06736.1"/>
    <property type="molecule type" value="Genomic_DNA"/>
</dbReference>
<dbReference type="SUPFAM" id="SSF52540">
    <property type="entry name" value="P-loop containing nucleoside triphosphate hydrolases"/>
    <property type="match status" value="2"/>
</dbReference>
<evidence type="ECO:0000256" key="7">
    <source>
        <dbReference type="ARBA" id="ARBA00022840"/>
    </source>
</evidence>
<keyword evidence="4" id="KW-0378">Hydrolase</keyword>
<dbReference type="GO" id="GO:0005829">
    <property type="term" value="C:cytosol"/>
    <property type="evidence" value="ECO:0007669"/>
    <property type="project" value="TreeGrafter"/>
</dbReference>
<dbReference type="VEuPathDB" id="CryptoDB:Cvel_15043"/>
<feature type="compositionally biased region" description="Polar residues" evidence="10">
    <location>
        <begin position="457"/>
        <end position="470"/>
    </location>
</feature>
<gene>
    <name evidence="15" type="ORF">Cvel_15043</name>
</gene>
<evidence type="ECO:0000256" key="9">
    <source>
        <dbReference type="PROSITE-ProRule" id="PRU00552"/>
    </source>
</evidence>
<feature type="domain" description="DEAD-box RNA helicase Q" evidence="14">
    <location>
        <begin position="2"/>
        <end position="30"/>
    </location>
</feature>
<evidence type="ECO:0000256" key="5">
    <source>
        <dbReference type="ARBA" id="ARBA00022806"/>
    </source>
</evidence>
<dbReference type="InterPro" id="IPR003877">
    <property type="entry name" value="SPRY_dom"/>
</dbReference>
<dbReference type="InterPro" id="IPR050079">
    <property type="entry name" value="DEAD_box_RNA_helicase"/>
</dbReference>
<name>A0A0G4F4K4_9ALVE</name>
<feature type="compositionally biased region" description="Gly residues" evidence="10">
    <location>
        <begin position="723"/>
        <end position="733"/>
    </location>
</feature>
<evidence type="ECO:0000256" key="4">
    <source>
        <dbReference type="ARBA" id="ARBA00022801"/>
    </source>
</evidence>
<reference evidence="15" key="1">
    <citation type="submission" date="2014-11" db="EMBL/GenBank/DDBJ databases">
        <authorList>
            <person name="Otto D Thomas"/>
            <person name="Naeem Raeece"/>
        </authorList>
    </citation>
    <scope>NUCLEOTIDE SEQUENCE</scope>
</reference>
<dbReference type="InterPro" id="IPR014001">
    <property type="entry name" value="Helicase_ATP-bd"/>
</dbReference>
<dbReference type="SMART" id="SM00490">
    <property type="entry name" value="HELICc"/>
    <property type="match status" value="1"/>
</dbReference>
<dbReference type="PROSITE" id="PS51194">
    <property type="entry name" value="HELICASE_CTER"/>
    <property type="match status" value="1"/>
</dbReference>
<evidence type="ECO:0000259" key="14">
    <source>
        <dbReference type="PROSITE" id="PS51195"/>
    </source>
</evidence>
<feature type="domain" description="Helicase ATP-binding" evidence="12">
    <location>
        <begin position="249"/>
        <end position="425"/>
    </location>
</feature>
<dbReference type="PROSITE" id="PS51195">
    <property type="entry name" value="Q_MOTIF"/>
    <property type="match status" value="1"/>
</dbReference>
<dbReference type="InterPro" id="IPR013320">
    <property type="entry name" value="ConA-like_dom_sf"/>
</dbReference>
<evidence type="ECO:0000256" key="3">
    <source>
        <dbReference type="ARBA" id="ARBA00022741"/>
    </source>
</evidence>
<dbReference type="GO" id="GO:0003724">
    <property type="term" value="F:RNA helicase activity"/>
    <property type="evidence" value="ECO:0007669"/>
    <property type="project" value="InterPro"/>
</dbReference>
<evidence type="ECO:0000313" key="15">
    <source>
        <dbReference type="EMBL" id="CEM06736.1"/>
    </source>
</evidence>
<keyword evidence="3" id="KW-0547">Nucleotide-binding</keyword>
<dbReference type="Gene3D" id="3.40.50.300">
    <property type="entry name" value="P-loop containing nucleotide triphosphate hydrolases"/>
    <property type="match status" value="3"/>
</dbReference>
<dbReference type="AlphaFoldDB" id="A0A0G4F4K4"/>
<dbReference type="InterPro" id="IPR011545">
    <property type="entry name" value="DEAD/DEAH_box_helicase_dom"/>
</dbReference>
<organism evidence="15">
    <name type="scientific">Chromera velia CCMP2878</name>
    <dbReference type="NCBI Taxonomy" id="1169474"/>
    <lineage>
        <taxon>Eukaryota</taxon>
        <taxon>Sar</taxon>
        <taxon>Alveolata</taxon>
        <taxon>Colpodellida</taxon>
        <taxon>Chromeraceae</taxon>
        <taxon>Chromera</taxon>
    </lineage>
</organism>
<dbReference type="SMART" id="SM00449">
    <property type="entry name" value="SPRY"/>
    <property type="match status" value="1"/>
</dbReference>
<sequence length="793" mass="86072">MSAFEELGMCPEIIQAIEEDGWLLPTPVQAEAVPLILGGGDVCAAAETGSGKTGAFGLPCLQIVHEALRNKALTSFKKGGGSGSAGVEVKLSIDDKDAFVLVSEDGTEAKSDDNRRWSGIRGSADVLRGKYMYEVEITTQDSLCRLGWATQFAMLELGKDDKSFGYGGTGKKSWNGTFEDYGGPFGFEDVIGCLLDRSEGTHTVSYYKNGKPLGEAFKLPPAMTHTGLRPGICGKKFEVKCNFTNLKHPVAGYTPLGQLDASHTSAGLSGATGVQGRAKRPPLCVILEPTRDLAEQTYKCMTHFGKYLDAPPVRVGLFVGGVEEKKQLELLEYGVDVVVGTLSKVMEHVSRQRLDLSALRFLVLDEADDLMKNDDRKQIPTIKRRAEAGAPGGERKRLQTLFFSATLHGPEVRQAIESLCDKPTWVDLKGRPSIPDTVHFVRYAIDPRRPLPLLKSASKTSTPPALSRPQTDGVHARDDTRPQQTTPEAFSENIKFQKPQALVLIADALRMETCLVFCRTNLDCDNLEKYLNQLGGGRGFSGKAETGKENPYSCVVLAGMRQQEERRRNLEHFKSGDVRFLICTDVAARGLDIKELPFLMMMTLPDDPDQFFHRVGRVGRADRMGLAVSLSASEKEKVWYHKCPNRGRGCENTRLVEQGGCTIWYDEPGYLKAIEERVGKQIPVMDPLDLSVEGVLSPSSGQPGQGKGEEGAGVRERSRRTSAGGGAGAGGTQPGVAGKAGAMVMYGKAREDAGMKETLAHLKSLSPAVQKLLELEAAAQTQFAKAAAGQWAN</sequence>
<evidence type="ECO:0000259" key="11">
    <source>
        <dbReference type="PROSITE" id="PS50188"/>
    </source>
</evidence>
<dbReference type="InterPro" id="IPR001650">
    <property type="entry name" value="Helicase_C-like"/>
</dbReference>
<keyword evidence="5" id="KW-0347">Helicase</keyword>